<feature type="domain" description="Reverse transcriptase" evidence="1">
    <location>
        <begin position="318"/>
        <end position="449"/>
    </location>
</feature>
<dbReference type="Pfam" id="PF17921">
    <property type="entry name" value="Integrase_H2C2"/>
    <property type="match status" value="1"/>
</dbReference>
<dbReference type="InterPro" id="IPR043502">
    <property type="entry name" value="DNA/RNA_pol_sf"/>
</dbReference>
<organism evidence="3 4">
    <name type="scientific">Paspalum notatum var. saurae</name>
    <dbReference type="NCBI Taxonomy" id="547442"/>
    <lineage>
        <taxon>Eukaryota</taxon>
        <taxon>Viridiplantae</taxon>
        <taxon>Streptophyta</taxon>
        <taxon>Embryophyta</taxon>
        <taxon>Tracheophyta</taxon>
        <taxon>Spermatophyta</taxon>
        <taxon>Magnoliopsida</taxon>
        <taxon>Liliopsida</taxon>
        <taxon>Poales</taxon>
        <taxon>Poaceae</taxon>
        <taxon>PACMAD clade</taxon>
        <taxon>Panicoideae</taxon>
        <taxon>Andropogonodae</taxon>
        <taxon>Paspaleae</taxon>
        <taxon>Paspalinae</taxon>
        <taxon>Paspalum</taxon>
    </lineage>
</organism>
<dbReference type="Pfam" id="PF00078">
    <property type="entry name" value="RVT_1"/>
    <property type="match status" value="1"/>
</dbReference>
<dbReference type="InterPro" id="IPR000477">
    <property type="entry name" value="RT_dom"/>
</dbReference>
<gene>
    <name evidence="3" type="ORF">U9M48_042591</name>
</gene>
<evidence type="ECO:0000313" key="3">
    <source>
        <dbReference type="EMBL" id="WVZ97024.1"/>
    </source>
</evidence>
<dbReference type="PANTHER" id="PTHR24559:SF450">
    <property type="entry name" value="RNA-DIRECTED DNA POLYMERASE HOMOLOG"/>
    <property type="match status" value="1"/>
</dbReference>
<dbReference type="InterPro" id="IPR053134">
    <property type="entry name" value="RNA-dir_DNA_polymerase"/>
</dbReference>
<dbReference type="InterPro" id="IPR041588">
    <property type="entry name" value="Integrase_H2C2"/>
</dbReference>
<dbReference type="Gene3D" id="1.10.340.70">
    <property type="match status" value="1"/>
</dbReference>
<dbReference type="InterPro" id="IPR021109">
    <property type="entry name" value="Peptidase_aspartic_dom_sf"/>
</dbReference>
<dbReference type="Pfam" id="PF08284">
    <property type="entry name" value="RVP_2"/>
    <property type="match status" value="1"/>
</dbReference>
<dbReference type="InterPro" id="IPR043128">
    <property type="entry name" value="Rev_trsase/Diguanyl_cyclase"/>
</dbReference>
<keyword evidence="4" id="KW-1185">Reference proteome</keyword>
<proteinExistence type="predicted"/>
<dbReference type="PANTHER" id="PTHR24559">
    <property type="entry name" value="TRANSPOSON TY3-I GAG-POL POLYPROTEIN"/>
    <property type="match status" value="1"/>
</dbReference>
<dbReference type="SUPFAM" id="SSF56672">
    <property type="entry name" value="DNA/RNA polymerases"/>
    <property type="match status" value="1"/>
</dbReference>
<evidence type="ECO:0008006" key="5">
    <source>
        <dbReference type="Google" id="ProtNLM"/>
    </source>
</evidence>
<dbReference type="SUPFAM" id="SSF50630">
    <property type="entry name" value="Acid proteases"/>
    <property type="match status" value="1"/>
</dbReference>
<reference evidence="3 4" key="1">
    <citation type="submission" date="2024-02" db="EMBL/GenBank/DDBJ databases">
        <title>High-quality chromosome-scale genome assembly of Pensacola bahiagrass (Paspalum notatum Flugge var. saurae).</title>
        <authorList>
            <person name="Vega J.M."/>
            <person name="Podio M."/>
            <person name="Orjuela J."/>
            <person name="Siena L.A."/>
            <person name="Pessino S.C."/>
            <person name="Combes M.C."/>
            <person name="Mariac C."/>
            <person name="Albertini E."/>
            <person name="Pupilli F."/>
            <person name="Ortiz J.P.A."/>
            <person name="Leblanc O."/>
        </authorList>
    </citation>
    <scope>NUCLEOTIDE SEQUENCE [LARGE SCALE GENOMIC DNA]</scope>
    <source>
        <strain evidence="3">R1</strain>
        <tissue evidence="3">Leaf</tissue>
    </source>
</reference>
<feature type="domain" description="Integrase zinc-binding" evidence="2">
    <location>
        <begin position="570"/>
        <end position="626"/>
    </location>
</feature>
<dbReference type="Proteomes" id="UP001341281">
    <property type="component" value="Chromosome 10"/>
</dbReference>
<accession>A0AAQ3USW4</accession>
<evidence type="ECO:0000313" key="4">
    <source>
        <dbReference type="Proteomes" id="UP001341281"/>
    </source>
</evidence>
<dbReference type="EMBL" id="CP144754">
    <property type="protein sequence ID" value="WVZ97024.1"/>
    <property type="molecule type" value="Genomic_DNA"/>
</dbReference>
<dbReference type="Gene3D" id="3.30.70.270">
    <property type="match status" value="1"/>
</dbReference>
<dbReference type="Gene3D" id="3.10.10.10">
    <property type="entry name" value="HIV Type 1 Reverse Transcriptase, subunit A, domain 1"/>
    <property type="match status" value="1"/>
</dbReference>
<protein>
    <recommendedName>
        <fullName evidence="5">Reverse transcriptase domain-containing protein</fullName>
    </recommendedName>
</protein>
<evidence type="ECO:0000259" key="2">
    <source>
        <dbReference type="Pfam" id="PF17921"/>
    </source>
</evidence>
<name>A0AAQ3USW4_PASNO</name>
<evidence type="ECO:0000259" key="1">
    <source>
        <dbReference type="Pfam" id="PF00078"/>
    </source>
</evidence>
<sequence>MCTHDHTHENGNKGRSPIFSVKGVRAEINSYSTKWGLQHNCPSSVSVNVVEELWQMVSNESENYEMGNPTKDTDSREDLMALSAQAVSGTTSNRTIKLYGHIHHHSALLLVDSGSSHNFISEQFATRLTPWRLLKQPIQVKVVDGGILLCTHELEFCPWLVQGHQFQTTFKILPLKCYDAVLGIEWLDQNCPLSVQWAEKWFSFHHFGKEVKLQGVLDFPLKCLDQVYALHNSQEVWCVVQLCAVTSNLAAIESTPEHVQGKHTIPLLPGTQPFRLRPYRYNPLQETEIEQQVAQLLQNKMIVDSTSPLASPVLLVKNKSGERRLCVDYRRLNAHTIKNKFPLPIIEELFEELVGVAGFHQIPMAEEDQYKTAYQTHFGHFEYKVMPYGLTEAPATFQATMNYILAALLRKCVVVFIDDILIYSRTFEEHMSHLQRVFDILQQYQFKIRLILAISSVKNEWPQILKRLLLFRNGQLHNQSTFAYIYWQQKALTKLLGLNYKICYKKGSSNSAADALSRRVHSEAAEMNAISVAQQVWLQDLVSSYQDSAKASEIISIIKYKGHIWLSHSDSLQQEVLSALHASPIGGHSGFLVTYTRTKKLFYWVNMKKKVQMFVASCTVCQQAKTERVPYPGLLKPLEVLEHAWQVISMDFVEGLPTSFAFNCILVVVDKFLKYAHFVQLSHPL</sequence>
<dbReference type="Gene3D" id="2.40.70.10">
    <property type="entry name" value="Acid Proteases"/>
    <property type="match status" value="1"/>
</dbReference>
<dbReference type="CDD" id="cd01647">
    <property type="entry name" value="RT_LTR"/>
    <property type="match status" value="1"/>
</dbReference>
<dbReference type="CDD" id="cd00303">
    <property type="entry name" value="retropepsin_like"/>
    <property type="match status" value="1"/>
</dbReference>
<dbReference type="AlphaFoldDB" id="A0AAQ3USW4"/>